<evidence type="ECO:0000256" key="2">
    <source>
        <dbReference type="PROSITE-ProRule" id="PRU00335"/>
    </source>
</evidence>
<comment type="caution">
    <text evidence="4">The sequence shown here is derived from an EMBL/GenBank/DDBJ whole genome shotgun (WGS) entry which is preliminary data.</text>
</comment>
<protein>
    <recommendedName>
        <fullName evidence="3">HTH tetR-type domain-containing protein</fullName>
    </recommendedName>
</protein>
<gene>
    <name evidence="4" type="ORF">B5766_04840</name>
</gene>
<dbReference type="InterPro" id="IPR001647">
    <property type="entry name" value="HTH_TetR"/>
</dbReference>
<organism evidence="4 5">
    <name type="scientific">Candidatus Lumbricidiphila eiseniae</name>
    <dbReference type="NCBI Taxonomy" id="1969409"/>
    <lineage>
        <taxon>Bacteria</taxon>
        <taxon>Bacillati</taxon>
        <taxon>Actinomycetota</taxon>
        <taxon>Actinomycetes</taxon>
        <taxon>Micrococcales</taxon>
        <taxon>Microbacteriaceae</taxon>
        <taxon>Candidatus Lumbricidiphila</taxon>
    </lineage>
</organism>
<proteinExistence type="predicted"/>
<sequence>MWASVRRGHLSEVRAVVHHTARNGNGRLWRMAEAPKTRYARGEARIAQIRAAAIKLIYEEGILSVTHRAVAKRANLSASAPSFFFPSIDDLIVEAFRSIMKSMFDDLEALSERILREDMDRETAVDAYIELMRDAMPKYDILQFEAYLLARRKPALQPEVDSVIAATHRPSSTLVTASRRKDFDWAAPILASFANGFSLYRFGASDVDYSILRKGLLALMEGLPDQGAAARSASRHKGWLRRRHVPESAG</sequence>
<keyword evidence="1 2" id="KW-0238">DNA-binding</keyword>
<feature type="DNA-binding region" description="H-T-H motif" evidence="2">
    <location>
        <begin position="66"/>
        <end position="85"/>
    </location>
</feature>
<dbReference type="Gene3D" id="1.10.357.10">
    <property type="entry name" value="Tetracycline Repressor, domain 2"/>
    <property type="match status" value="1"/>
</dbReference>
<dbReference type="Pfam" id="PF00440">
    <property type="entry name" value="TetR_N"/>
    <property type="match status" value="1"/>
</dbReference>
<evidence type="ECO:0000313" key="4">
    <source>
        <dbReference type="EMBL" id="PDQ35782.1"/>
    </source>
</evidence>
<dbReference type="SUPFAM" id="SSF46689">
    <property type="entry name" value="Homeodomain-like"/>
    <property type="match status" value="1"/>
</dbReference>
<evidence type="ECO:0000313" key="5">
    <source>
        <dbReference type="Proteomes" id="UP000219994"/>
    </source>
</evidence>
<dbReference type="PROSITE" id="PS50977">
    <property type="entry name" value="HTH_TETR_2"/>
    <property type="match status" value="1"/>
</dbReference>
<feature type="domain" description="HTH tetR-type" evidence="3">
    <location>
        <begin position="43"/>
        <end position="103"/>
    </location>
</feature>
<dbReference type="EMBL" id="NAEP01000028">
    <property type="protein sequence ID" value="PDQ35782.1"/>
    <property type="molecule type" value="Genomic_DNA"/>
</dbReference>
<name>A0A2A6FSF0_9MICO</name>
<dbReference type="InterPro" id="IPR009057">
    <property type="entry name" value="Homeodomain-like_sf"/>
</dbReference>
<evidence type="ECO:0000256" key="1">
    <source>
        <dbReference type="ARBA" id="ARBA00023125"/>
    </source>
</evidence>
<reference evidence="5" key="1">
    <citation type="submission" date="2017-03" db="EMBL/GenBank/DDBJ databases">
        <authorList>
            <person name="Lund M.B."/>
        </authorList>
    </citation>
    <scope>NUCLEOTIDE SEQUENCE [LARGE SCALE GENOMIC DNA]</scope>
</reference>
<dbReference type="GO" id="GO:0003677">
    <property type="term" value="F:DNA binding"/>
    <property type="evidence" value="ECO:0007669"/>
    <property type="project" value="UniProtKB-UniRule"/>
</dbReference>
<dbReference type="AlphaFoldDB" id="A0A2A6FSF0"/>
<evidence type="ECO:0000259" key="3">
    <source>
        <dbReference type="PROSITE" id="PS50977"/>
    </source>
</evidence>
<dbReference type="Proteomes" id="UP000219994">
    <property type="component" value="Unassembled WGS sequence"/>
</dbReference>
<accession>A0A2A6FSF0</accession>